<evidence type="ECO:0000313" key="7">
    <source>
        <dbReference type="EMBL" id="RYU15605.1"/>
    </source>
</evidence>
<dbReference type="EMBL" id="SDPU01000001">
    <property type="protein sequence ID" value="RYU15605.1"/>
    <property type="molecule type" value="Genomic_DNA"/>
</dbReference>
<feature type="transmembrane region" description="Helical" evidence="6">
    <location>
        <begin position="394"/>
        <end position="417"/>
    </location>
</feature>
<dbReference type="InterPro" id="IPR002293">
    <property type="entry name" value="AA/rel_permease1"/>
</dbReference>
<evidence type="ECO:0000313" key="8">
    <source>
        <dbReference type="Proteomes" id="UP000291189"/>
    </source>
</evidence>
<proteinExistence type="predicted"/>
<keyword evidence="8" id="KW-1185">Reference proteome</keyword>
<dbReference type="Gene3D" id="1.20.1740.10">
    <property type="entry name" value="Amino acid/polyamine transporter I"/>
    <property type="match status" value="1"/>
</dbReference>
<dbReference type="OrthoDB" id="4568421at2"/>
<feature type="transmembrane region" description="Helical" evidence="6">
    <location>
        <begin position="200"/>
        <end position="220"/>
    </location>
</feature>
<accession>A0A4Q5JCI2</accession>
<comment type="caution">
    <text evidence="7">The sequence shown here is derived from an EMBL/GenBank/DDBJ whole genome shotgun (WGS) entry which is preliminary data.</text>
</comment>
<keyword evidence="2" id="KW-1003">Cell membrane</keyword>
<dbReference type="PANTHER" id="PTHR42770:SF11">
    <property type="entry name" value="INNER MEMBRANE TRANSPORT PROTEIN YBAT"/>
    <property type="match status" value="1"/>
</dbReference>
<feature type="transmembrane region" description="Helical" evidence="6">
    <location>
        <begin position="133"/>
        <end position="151"/>
    </location>
</feature>
<evidence type="ECO:0000256" key="1">
    <source>
        <dbReference type="ARBA" id="ARBA00004651"/>
    </source>
</evidence>
<sequence>MSSNVETSADQRSSGPKLARNMTAGLLFFYVLGDVLGSGIYALIGVVAGQVGGAFWTAFALGVGVALITGLAYAELVTRYPVAAGAALYISKAFKNDFFTFVVTFCMLAAIVTASGALALTFGGEYFKEFLDWPTLLVAIGFVAVLSLINYRGISETAKTNAVMTFIELTGLLIVIATGIAVIFTGEARYSQVVDFKGEGSIVLAILGGAALSFFAMTGFENAANVAEETKNAPKVFPKALLGGMALAGLLYVLVAISTSLVAPYDKVAGSEGALLEVVREGPFPIPLWFFAAIALIAVTNTCLVTMVTQSRILYGMAQEGAVPEVFAKVHPKRHTPWVGIAFTFVMVVGVLLAAGAEVETLAAASVVFLLFIYGLVIIACLKLRRDENSEKASFRAPTALLYAGIVGNAGLLVYTVLDDPSLLLYCGGLLAVGLVLWAANHVHGRRKAAKTAA</sequence>
<comment type="subcellular location">
    <subcellularLocation>
        <location evidence="1">Cell membrane</location>
        <topology evidence="1">Multi-pass membrane protein</topology>
    </subcellularLocation>
</comment>
<dbReference type="PIRSF" id="PIRSF006060">
    <property type="entry name" value="AA_transporter"/>
    <property type="match status" value="1"/>
</dbReference>
<dbReference type="GO" id="GO:0022857">
    <property type="term" value="F:transmembrane transporter activity"/>
    <property type="evidence" value="ECO:0007669"/>
    <property type="project" value="InterPro"/>
</dbReference>
<dbReference type="Pfam" id="PF13520">
    <property type="entry name" value="AA_permease_2"/>
    <property type="match status" value="1"/>
</dbReference>
<dbReference type="PANTHER" id="PTHR42770">
    <property type="entry name" value="AMINO ACID TRANSPORTER-RELATED"/>
    <property type="match status" value="1"/>
</dbReference>
<dbReference type="AlphaFoldDB" id="A0A4Q5JCI2"/>
<feature type="transmembrane region" description="Helical" evidence="6">
    <location>
        <begin position="98"/>
        <end position="121"/>
    </location>
</feature>
<evidence type="ECO:0000256" key="5">
    <source>
        <dbReference type="ARBA" id="ARBA00023136"/>
    </source>
</evidence>
<dbReference type="RefSeq" id="WP_129984888.1">
    <property type="nucleotide sequence ID" value="NZ_SDPU01000001.1"/>
</dbReference>
<gene>
    <name evidence="7" type="ORF">ETU37_00345</name>
</gene>
<keyword evidence="3 6" id="KW-0812">Transmembrane</keyword>
<dbReference type="InterPro" id="IPR050367">
    <property type="entry name" value="APC_superfamily"/>
</dbReference>
<feature type="transmembrane region" description="Helical" evidence="6">
    <location>
        <begin position="27"/>
        <end position="48"/>
    </location>
</feature>
<feature type="transmembrane region" description="Helical" evidence="6">
    <location>
        <begin position="163"/>
        <end position="185"/>
    </location>
</feature>
<organism evidence="7 8">
    <name type="scientific">Nocardioides iriomotensis</name>
    <dbReference type="NCBI Taxonomy" id="715784"/>
    <lineage>
        <taxon>Bacteria</taxon>
        <taxon>Bacillati</taxon>
        <taxon>Actinomycetota</taxon>
        <taxon>Actinomycetes</taxon>
        <taxon>Propionibacteriales</taxon>
        <taxon>Nocardioidaceae</taxon>
        <taxon>Nocardioides</taxon>
    </lineage>
</organism>
<feature type="transmembrane region" description="Helical" evidence="6">
    <location>
        <begin position="54"/>
        <end position="77"/>
    </location>
</feature>
<feature type="transmembrane region" description="Helical" evidence="6">
    <location>
        <begin position="423"/>
        <end position="441"/>
    </location>
</feature>
<keyword evidence="5 6" id="KW-0472">Membrane</keyword>
<protein>
    <submittedName>
        <fullName evidence="7">APC family permease</fullName>
    </submittedName>
</protein>
<name>A0A4Q5JCI2_9ACTN</name>
<reference evidence="7 8" key="1">
    <citation type="submission" date="2019-01" db="EMBL/GenBank/DDBJ databases">
        <title>Nocardioides guangzhouensis sp. nov., an actinobacterium isolated from soil.</title>
        <authorList>
            <person name="Fu Y."/>
            <person name="Cai Y."/>
            <person name="Lin Z."/>
            <person name="Chen P."/>
        </authorList>
    </citation>
    <scope>NUCLEOTIDE SEQUENCE [LARGE SCALE GENOMIC DNA]</scope>
    <source>
        <strain evidence="7 8">NBRC 105384</strain>
    </source>
</reference>
<keyword evidence="4 6" id="KW-1133">Transmembrane helix</keyword>
<evidence type="ECO:0000256" key="2">
    <source>
        <dbReference type="ARBA" id="ARBA00022475"/>
    </source>
</evidence>
<dbReference type="Proteomes" id="UP000291189">
    <property type="component" value="Unassembled WGS sequence"/>
</dbReference>
<feature type="transmembrane region" description="Helical" evidence="6">
    <location>
        <begin position="241"/>
        <end position="264"/>
    </location>
</feature>
<feature type="transmembrane region" description="Helical" evidence="6">
    <location>
        <begin position="284"/>
        <end position="308"/>
    </location>
</feature>
<evidence type="ECO:0000256" key="4">
    <source>
        <dbReference type="ARBA" id="ARBA00022989"/>
    </source>
</evidence>
<dbReference type="GO" id="GO:0005886">
    <property type="term" value="C:plasma membrane"/>
    <property type="evidence" value="ECO:0007669"/>
    <property type="project" value="UniProtKB-SubCell"/>
</dbReference>
<feature type="transmembrane region" description="Helical" evidence="6">
    <location>
        <begin position="363"/>
        <end position="382"/>
    </location>
</feature>
<evidence type="ECO:0000256" key="6">
    <source>
        <dbReference type="SAM" id="Phobius"/>
    </source>
</evidence>
<feature type="transmembrane region" description="Helical" evidence="6">
    <location>
        <begin position="338"/>
        <end position="357"/>
    </location>
</feature>
<evidence type="ECO:0000256" key="3">
    <source>
        <dbReference type="ARBA" id="ARBA00022692"/>
    </source>
</evidence>